<dbReference type="Proteomes" id="UP000267900">
    <property type="component" value="Chromosome"/>
</dbReference>
<reference evidence="1 2" key="1">
    <citation type="submission" date="2018-12" db="EMBL/GenBank/DDBJ databases">
        <title>The whole draft genome of Streptomyce luteoverticillatus CGMCC 15060.</title>
        <authorList>
            <person name="Feng Z."/>
            <person name="Chen G."/>
            <person name="Zhang J."/>
            <person name="Zhu H."/>
            <person name="Yu X."/>
            <person name="Zhang W."/>
            <person name="Zhang X."/>
        </authorList>
    </citation>
    <scope>NUCLEOTIDE SEQUENCE [LARGE SCALE GENOMIC DNA]</scope>
    <source>
        <strain evidence="1 2">CGMCC 15060</strain>
    </source>
</reference>
<sequence length="235" mass="25863">MAAIPLDILDRIRDLERQVRALMGSANTRPKMDEIQGGRVVIGDGGSLTMRTPEGKDLMYLGRVWPDRAGGQYQQGLVVRRDDGTLALTVWTGDSKDLPVQPIRMWDAKGNVIFAEDARNFGLAKPFIPYPLPTPEDTGKWESTSSTSWTTLYNGNAIVQHPKLYCLIAATAGGELRLLVDDRQVGPTSKNGALEFSEYIGAEYDSHVTFKVQARAFNSNSTVRCSPRALYGVLS</sequence>
<accession>A0A3Q9FX09</accession>
<proteinExistence type="predicted"/>
<evidence type="ECO:0000313" key="1">
    <source>
        <dbReference type="EMBL" id="AZQ72181.1"/>
    </source>
</evidence>
<protein>
    <submittedName>
        <fullName evidence="1">Uncharacterized protein</fullName>
    </submittedName>
</protein>
<keyword evidence="2" id="KW-1185">Reference proteome</keyword>
<gene>
    <name evidence="1" type="ORF">EKH77_13995</name>
</gene>
<dbReference type="OrthoDB" id="3672045at2"/>
<name>A0A3Q9FX09_STRLT</name>
<evidence type="ECO:0000313" key="2">
    <source>
        <dbReference type="Proteomes" id="UP000267900"/>
    </source>
</evidence>
<dbReference type="EMBL" id="CP034587">
    <property type="protein sequence ID" value="AZQ72181.1"/>
    <property type="molecule type" value="Genomic_DNA"/>
</dbReference>
<dbReference type="AlphaFoldDB" id="A0A3Q9FX09"/>
<dbReference type="RefSeq" id="WP_126914711.1">
    <property type="nucleotide sequence ID" value="NZ_CP034587.1"/>
</dbReference>
<organism evidence="1 2">
    <name type="scientific">Streptomyces luteoverticillatus</name>
    <name type="common">Streptoverticillium luteoverticillatus</name>
    <dbReference type="NCBI Taxonomy" id="66425"/>
    <lineage>
        <taxon>Bacteria</taxon>
        <taxon>Bacillati</taxon>
        <taxon>Actinomycetota</taxon>
        <taxon>Actinomycetes</taxon>
        <taxon>Kitasatosporales</taxon>
        <taxon>Streptomycetaceae</taxon>
        <taxon>Streptomyces</taxon>
    </lineage>
</organism>